<dbReference type="InterPro" id="IPR037272">
    <property type="entry name" value="SNS_sf"/>
</dbReference>
<keyword evidence="5" id="KW-0472">Membrane</keyword>
<dbReference type="PROSITE" id="PS50267">
    <property type="entry name" value="NA_NEUROTRAN_SYMP_3"/>
    <property type="match status" value="1"/>
</dbReference>
<dbReference type="PANTHER" id="PTHR11616:SF124">
    <property type="entry name" value="SODIUM- AND CHLORIDE-DEPENDENT GABA TRANSPORTER 3"/>
    <property type="match status" value="1"/>
</dbReference>
<keyword evidence="2" id="KW-0813">Transport</keyword>
<dbReference type="Pfam" id="PF00209">
    <property type="entry name" value="SNF"/>
    <property type="match status" value="1"/>
</dbReference>
<proteinExistence type="predicted"/>
<dbReference type="Proteomes" id="UP001266305">
    <property type="component" value="Unassembled WGS sequence"/>
</dbReference>
<comment type="caution">
    <text evidence="6">The sequence shown here is derived from an EMBL/GenBank/DDBJ whole genome shotgun (WGS) entry which is preliminary data.</text>
</comment>
<dbReference type="PANTHER" id="PTHR11616">
    <property type="entry name" value="SODIUM/CHLORIDE DEPENDENT TRANSPORTER"/>
    <property type="match status" value="1"/>
</dbReference>
<gene>
    <name evidence="6" type="ORF">P7K49_030740</name>
</gene>
<comment type="subcellular location">
    <subcellularLocation>
        <location evidence="1">Membrane</location>
        <topology evidence="1">Multi-pass membrane protein</topology>
    </subcellularLocation>
</comment>
<dbReference type="InterPro" id="IPR000175">
    <property type="entry name" value="Na/ntran_symport"/>
</dbReference>
<evidence type="ECO:0000256" key="1">
    <source>
        <dbReference type="ARBA" id="ARBA00004141"/>
    </source>
</evidence>
<evidence type="ECO:0000313" key="6">
    <source>
        <dbReference type="EMBL" id="KAK2091456.1"/>
    </source>
</evidence>
<keyword evidence="4" id="KW-1133">Transmembrane helix</keyword>
<name>A0ABQ9U320_SAGOE</name>
<keyword evidence="7" id="KW-1185">Reference proteome</keyword>
<dbReference type="EMBL" id="JASSZA010000016">
    <property type="protein sequence ID" value="KAK2091456.1"/>
    <property type="molecule type" value="Genomic_DNA"/>
</dbReference>
<reference evidence="6 7" key="1">
    <citation type="submission" date="2023-05" db="EMBL/GenBank/DDBJ databases">
        <title>B98-5 Cell Line De Novo Hybrid Assembly: An Optical Mapping Approach.</title>
        <authorList>
            <person name="Kananen K."/>
            <person name="Auerbach J.A."/>
            <person name="Kautto E."/>
            <person name="Blachly J.S."/>
        </authorList>
    </citation>
    <scope>NUCLEOTIDE SEQUENCE [LARGE SCALE GENOMIC DNA]</scope>
    <source>
        <strain evidence="6">B95-8</strain>
        <tissue evidence="6">Cell line</tissue>
    </source>
</reference>
<organism evidence="6 7">
    <name type="scientific">Saguinus oedipus</name>
    <name type="common">Cotton-top tamarin</name>
    <name type="synonym">Oedipomidas oedipus</name>
    <dbReference type="NCBI Taxonomy" id="9490"/>
    <lineage>
        <taxon>Eukaryota</taxon>
        <taxon>Metazoa</taxon>
        <taxon>Chordata</taxon>
        <taxon>Craniata</taxon>
        <taxon>Vertebrata</taxon>
        <taxon>Euteleostomi</taxon>
        <taxon>Mammalia</taxon>
        <taxon>Eutheria</taxon>
        <taxon>Euarchontoglires</taxon>
        <taxon>Primates</taxon>
        <taxon>Haplorrhini</taxon>
        <taxon>Platyrrhini</taxon>
        <taxon>Cebidae</taxon>
        <taxon>Callitrichinae</taxon>
        <taxon>Saguinus</taxon>
    </lineage>
</organism>
<evidence type="ECO:0000256" key="4">
    <source>
        <dbReference type="ARBA" id="ARBA00022989"/>
    </source>
</evidence>
<evidence type="ECO:0000313" key="7">
    <source>
        <dbReference type="Proteomes" id="UP001266305"/>
    </source>
</evidence>
<accession>A0ABQ9U320</accession>
<keyword evidence="3" id="KW-0812">Transmembrane</keyword>
<sequence>MGPSLLLCSTSFAEGEPAPAPAPAPVTLHPPFCRRRVLAISDGIEHIGNLRWELALCLLAAWTICYFCIWKGTKSTGKDEEKTARTFEGGGSAGGKPRCSVLRAIRKLRVHLATRMQGDHRKGLWGLAGWQLCVGAGKAAAQGLCVNACGLFQDLIRP</sequence>
<evidence type="ECO:0000256" key="5">
    <source>
        <dbReference type="ARBA" id="ARBA00023136"/>
    </source>
</evidence>
<evidence type="ECO:0000256" key="2">
    <source>
        <dbReference type="ARBA" id="ARBA00022448"/>
    </source>
</evidence>
<protein>
    <submittedName>
        <fullName evidence="6">Uncharacterized protein</fullName>
    </submittedName>
</protein>
<dbReference type="SUPFAM" id="SSF161070">
    <property type="entry name" value="SNF-like"/>
    <property type="match status" value="1"/>
</dbReference>
<evidence type="ECO:0000256" key="3">
    <source>
        <dbReference type="ARBA" id="ARBA00022692"/>
    </source>
</evidence>